<organism evidence="3 4">
    <name type="scientific">Methanospirillum purgamenti</name>
    <dbReference type="NCBI Taxonomy" id="2834276"/>
    <lineage>
        <taxon>Archaea</taxon>
        <taxon>Methanobacteriati</taxon>
        <taxon>Methanobacteriota</taxon>
        <taxon>Stenosarchaea group</taxon>
        <taxon>Methanomicrobia</taxon>
        <taxon>Methanomicrobiales</taxon>
        <taxon>Methanospirillaceae</taxon>
        <taxon>Methanospirillum</taxon>
    </lineage>
</organism>
<keyword evidence="4" id="KW-1185">Reference proteome</keyword>
<dbReference type="RefSeq" id="WP_214420532.1">
    <property type="nucleotide sequence ID" value="NZ_CP075546.1"/>
</dbReference>
<dbReference type="EMBL" id="CP075546">
    <property type="protein sequence ID" value="QVV89744.1"/>
    <property type="molecule type" value="Genomic_DNA"/>
</dbReference>
<reference evidence="3 4" key="1">
    <citation type="submission" date="2021-05" db="EMBL/GenBank/DDBJ databases">
        <title>A novel Methanospirillum isolate from a pyrite-forming mixed culture.</title>
        <authorList>
            <person name="Bunk B."/>
            <person name="Sproer C."/>
            <person name="Spring S."/>
            <person name="Pester M."/>
        </authorList>
    </citation>
    <scope>NUCLEOTIDE SEQUENCE [LARGE SCALE GENOMIC DNA]</scope>
    <source>
        <strain evidence="3 4">J.3.6.1-F.2.7.3</strain>
    </source>
</reference>
<proteinExistence type="predicted"/>
<evidence type="ECO:0000313" key="4">
    <source>
        <dbReference type="Proteomes" id="UP000680656"/>
    </source>
</evidence>
<dbReference type="GeneID" id="65096388"/>
<sequence length="636" mass="72691">MKSRLCRIALLQQSVDSTIRNTIQQTEKNIRTAALNGSEIICLPELFSSIYFPQYIGFDIRQYCESLDGPFIRGFQRLALELGIVLIVPFCENNKDETVFNSAVVIDADGSLLPPYHKVHLPQDPYFFEKGYFHPGENYLTHKTRYANIAVLICYDQWFPEAARSVALMGADIIFYPTAIGHIKGEIPGEGSWKEAWQIIQRSHAIANSIPVAAVNRCGWEDNIFFFGGSFVCDAFGNILTEAAEKEEILYADIDLAYGSDIREGWGFFRNRRIDTYKSIVSKVDYQSTGSYSLTPANQGYHMPAEWEQHQSVWMAWPHNDLTFLHLEEVEETYLNIIIALVPTEHIEMLVPDREMEEKIIHFLHMRGIENPGITFHISSYSDVWIRDYGPSFVINRAQKNISAVFWDFNAWGNKYDELIEDGIICRNIIFQRQIRTFFPGIILEGGSIDVNGRGCVLTTRQCLLNPNRNPSLTQDDIEQYLKDYLCVQKIIWLNNGIVGDDTDGHIDDIARFVNPTTIVCAIEEDPDDENYQILQENFQILTGETDQNNKPFTIITIPMPHPVQDENNRYPASYLNFYIGNTIVLVPIFNDPRDQKALSILQYLFPEKKVVGIDARAMVEGYGTIHCATQQQPAI</sequence>
<dbReference type="Pfam" id="PF04371">
    <property type="entry name" value="PAD_porph"/>
    <property type="match status" value="1"/>
</dbReference>
<dbReference type="CDD" id="cd07573">
    <property type="entry name" value="CPA"/>
    <property type="match status" value="1"/>
</dbReference>
<evidence type="ECO:0000313" key="3">
    <source>
        <dbReference type="EMBL" id="QVV89744.1"/>
    </source>
</evidence>
<dbReference type="SUPFAM" id="SSF55909">
    <property type="entry name" value="Pentein"/>
    <property type="match status" value="1"/>
</dbReference>
<dbReference type="SUPFAM" id="SSF56317">
    <property type="entry name" value="Carbon-nitrogen hydrolase"/>
    <property type="match status" value="1"/>
</dbReference>
<dbReference type="Pfam" id="PF00795">
    <property type="entry name" value="CN_hydrolase"/>
    <property type="match status" value="1"/>
</dbReference>
<evidence type="ECO:0000259" key="2">
    <source>
        <dbReference type="PROSITE" id="PS50263"/>
    </source>
</evidence>
<dbReference type="PANTHER" id="PTHR31377:SF0">
    <property type="entry name" value="AGMATINE DEIMINASE-RELATED"/>
    <property type="match status" value="1"/>
</dbReference>
<dbReference type="InterPro" id="IPR007466">
    <property type="entry name" value="Peptidyl-Arg-deiminase_porph"/>
</dbReference>
<dbReference type="AlphaFoldDB" id="A0A8E7EK32"/>
<gene>
    <name evidence="3" type="ORF">KHC33_04350</name>
</gene>
<dbReference type="Gene3D" id="3.60.110.10">
    <property type="entry name" value="Carbon-nitrogen hydrolase"/>
    <property type="match status" value="1"/>
</dbReference>
<dbReference type="KEGG" id="mrtj:KHC33_04350"/>
<feature type="domain" description="CN hydrolase" evidence="2">
    <location>
        <begin position="6"/>
        <end position="256"/>
    </location>
</feature>
<dbReference type="Gene3D" id="3.75.10.10">
    <property type="entry name" value="L-arginine/glycine Amidinotransferase, Chain A"/>
    <property type="match status" value="1"/>
</dbReference>
<dbReference type="Proteomes" id="UP000680656">
    <property type="component" value="Chromosome"/>
</dbReference>
<dbReference type="InterPro" id="IPR036526">
    <property type="entry name" value="C-N_Hydrolase_sf"/>
</dbReference>
<dbReference type="PANTHER" id="PTHR31377">
    <property type="entry name" value="AGMATINE DEIMINASE-RELATED"/>
    <property type="match status" value="1"/>
</dbReference>
<dbReference type="PROSITE" id="PS50263">
    <property type="entry name" value="CN_HYDROLASE"/>
    <property type="match status" value="1"/>
</dbReference>
<name>A0A8E7EK32_9EURY</name>
<dbReference type="GO" id="GO:0009446">
    <property type="term" value="P:putrescine biosynthetic process"/>
    <property type="evidence" value="ECO:0007669"/>
    <property type="project" value="InterPro"/>
</dbReference>
<keyword evidence="1" id="KW-0378">Hydrolase</keyword>
<evidence type="ECO:0000256" key="1">
    <source>
        <dbReference type="ARBA" id="ARBA00022801"/>
    </source>
</evidence>
<dbReference type="GO" id="GO:0004668">
    <property type="term" value="F:protein-arginine deiminase activity"/>
    <property type="evidence" value="ECO:0007669"/>
    <property type="project" value="InterPro"/>
</dbReference>
<accession>A0A8E7EK32</accession>
<protein>
    <submittedName>
        <fullName evidence="3">Agmatine deiminase family protein</fullName>
    </submittedName>
</protein>
<dbReference type="InterPro" id="IPR003010">
    <property type="entry name" value="C-N_Hydrolase"/>
</dbReference>
<dbReference type="GO" id="GO:0047632">
    <property type="term" value="F:agmatine deiminase activity"/>
    <property type="evidence" value="ECO:0007669"/>
    <property type="project" value="TreeGrafter"/>
</dbReference>